<evidence type="ECO:0000256" key="5">
    <source>
        <dbReference type="ARBA" id="ARBA00022502"/>
    </source>
</evidence>
<comment type="similarity">
    <text evidence="4 9">Belongs to the PIGW family.</text>
</comment>
<evidence type="ECO:0000256" key="8">
    <source>
        <dbReference type="ARBA" id="ARBA00023136"/>
    </source>
</evidence>
<sequence>MTPDLAASYKARKEAFVSNLSGSSLTEINLVTLVAGSAVLLWIALQKKQSFFTPYTPIAAVADFLLNVCAILFAITIYSSAPLLLSVFLVTPATILLCLNGAERLSKRSTTSSAASRSNNLDMPNLLPVRPFLTHYRGSMLVVTCLAILAVDFPVFPRRFAKVETWGTSLMDLGVGSFVFSAGVVSARAVVKGEEQKKKKSSQTDNDNNNSTSSSFPSTFINTIRHSLPLFLLGFIRLWSVKGLDYAEHVTEYGVHWNFFFTLALLPPFVELADALTRLVFHGYRYDTLAVVLALAYELVLNNTDLLRYIVAAPRGPDLLSMNREGVFSFAGYLAIFLAGRGTGMRVVRFPSTSTSSTSSPTTTDQTSLERRLILRDLLIQSAIYTTLYVLSTDYHVFNLRVSRRLANLPYVLWVAAFNNAQIFLFGLIESYGPAFSYFSEDTTTATTSVRNATSPILRAFNSNGLVVFLLANLLTGLVNMTVNTLDMAALHAVAVLLVYAALVTGVAVVLDMAGIKIRI</sequence>
<feature type="transmembrane region" description="Helical" evidence="9">
    <location>
        <begin position="489"/>
        <end position="511"/>
    </location>
</feature>
<keyword evidence="8 9" id="KW-0472">Membrane</keyword>
<feature type="transmembrane region" description="Helical" evidence="9">
    <location>
        <begin position="140"/>
        <end position="157"/>
    </location>
</feature>
<comment type="caution">
    <text evidence="11">The sequence shown here is derived from an EMBL/GenBank/DDBJ whole genome shotgun (WGS) entry which is preliminary data.</text>
</comment>
<evidence type="ECO:0000256" key="6">
    <source>
        <dbReference type="ARBA" id="ARBA00022692"/>
    </source>
</evidence>
<feature type="transmembrane region" description="Helical" evidence="9">
    <location>
        <begin position="28"/>
        <end position="45"/>
    </location>
</feature>
<dbReference type="GO" id="GO:0006506">
    <property type="term" value="P:GPI anchor biosynthetic process"/>
    <property type="evidence" value="ECO:0007669"/>
    <property type="project" value="UniProtKB-UniPathway"/>
</dbReference>
<dbReference type="PIRSF" id="PIRSF017321">
    <property type="entry name" value="GWT1"/>
    <property type="match status" value="1"/>
</dbReference>
<dbReference type="InterPro" id="IPR009447">
    <property type="entry name" value="PIGW/GWT1"/>
</dbReference>
<evidence type="ECO:0000256" key="9">
    <source>
        <dbReference type="RuleBase" id="RU280819"/>
    </source>
</evidence>
<dbReference type="PANTHER" id="PTHR20661">
    <property type="entry name" value="PHOSPHATIDYLINOSITOL-GLYCAN BIOSYNTHESIS CLASS W PROTEIN"/>
    <property type="match status" value="1"/>
</dbReference>
<dbReference type="STRING" id="1182541.W9Y1H3"/>
<evidence type="ECO:0000313" key="11">
    <source>
        <dbReference type="EMBL" id="EXJ83470.1"/>
    </source>
</evidence>
<evidence type="ECO:0000256" key="2">
    <source>
        <dbReference type="ARBA" id="ARBA00004477"/>
    </source>
</evidence>
<feature type="transmembrane region" description="Helical" evidence="9">
    <location>
        <begin position="57"/>
        <end position="77"/>
    </location>
</feature>
<feature type="transmembrane region" description="Helical" evidence="9">
    <location>
        <begin position="169"/>
        <end position="191"/>
    </location>
</feature>
<dbReference type="RefSeq" id="XP_007726156.1">
    <property type="nucleotide sequence ID" value="XM_007727966.1"/>
</dbReference>
<name>W9Y1H3_9EURO</name>
<keyword evidence="9" id="KW-0012">Acyltransferase</keyword>
<organism evidence="11 12">
    <name type="scientific">Capronia coronata CBS 617.96</name>
    <dbReference type="NCBI Taxonomy" id="1182541"/>
    <lineage>
        <taxon>Eukaryota</taxon>
        <taxon>Fungi</taxon>
        <taxon>Dikarya</taxon>
        <taxon>Ascomycota</taxon>
        <taxon>Pezizomycotina</taxon>
        <taxon>Eurotiomycetes</taxon>
        <taxon>Chaetothyriomycetidae</taxon>
        <taxon>Chaetothyriales</taxon>
        <taxon>Herpotrichiellaceae</taxon>
        <taxon>Capronia</taxon>
    </lineage>
</organism>
<keyword evidence="12" id="KW-1185">Reference proteome</keyword>
<keyword evidence="6 9" id="KW-0812">Transmembrane</keyword>
<evidence type="ECO:0000256" key="10">
    <source>
        <dbReference type="SAM" id="MobiDB-lite"/>
    </source>
</evidence>
<dbReference type="PANTHER" id="PTHR20661:SF0">
    <property type="entry name" value="PHOSPHATIDYLINOSITOL-GLYCAN BIOSYNTHESIS CLASS W PROTEIN"/>
    <property type="match status" value="1"/>
</dbReference>
<dbReference type="GO" id="GO:0072659">
    <property type="term" value="P:protein localization to plasma membrane"/>
    <property type="evidence" value="ECO:0007669"/>
    <property type="project" value="TreeGrafter"/>
</dbReference>
<dbReference type="GeneID" id="19161955"/>
<gene>
    <name evidence="11" type="ORF">A1O1_07093</name>
</gene>
<dbReference type="UniPathway" id="UPA00196"/>
<keyword evidence="5 9" id="KW-0337">GPI-anchor biosynthesis</keyword>
<protein>
    <recommendedName>
        <fullName evidence="9">GPI-anchored wall transfer protein</fullName>
        <ecNumber evidence="9">2.3.-.-</ecNumber>
    </recommendedName>
</protein>
<dbReference type="eggNOG" id="KOG0411">
    <property type="taxonomic scope" value="Eukaryota"/>
</dbReference>
<dbReference type="EC" id="2.3.-.-" evidence="9"/>
<dbReference type="AlphaFoldDB" id="W9Y1H3"/>
<evidence type="ECO:0000313" key="12">
    <source>
        <dbReference type="Proteomes" id="UP000019484"/>
    </source>
</evidence>
<comment type="caution">
    <text evidence="9">Lacks conserved residue(s) required for the propagation of feature annotation.</text>
</comment>
<keyword evidence="9" id="KW-0256">Endoplasmic reticulum</keyword>
<keyword evidence="9" id="KW-0808">Transferase</keyword>
<dbReference type="OrthoDB" id="15270at2759"/>
<dbReference type="GO" id="GO:0005789">
    <property type="term" value="C:endoplasmic reticulum membrane"/>
    <property type="evidence" value="ECO:0007669"/>
    <property type="project" value="UniProtKB-SubCell"/>
</dbReference>
<evidence type="ECO:0000256" key="4">
    <source>
        <dbReference type="ARBA" id="ARBA00007559"/>
    </source>
</evidence>
<reference evidence="11 12" key="1">
    <citation type="submission" date="2013-03" db="EMBL/GenBank/DDBJ databases">
        <title>The Genome Sequence of Capronia coronata CBS 617.96.</title>
        <authorList>
            <consortium name="The Broad Institute Genomics Platform"/>
            <person name="Cuomo C."/>
            <person name="de Hoog S."/>
            <person name="Gorbushina A."/>
            <person name="Walker B."/>
            <person name="Young S.K."/>
            <person name="Zeng Q."/>
            <person name="Gargeya S."/>
            <person name="Fitzgerald M."/>
            <person name="Haas B."/>
            <person name="Abouelleil A."/>
            <person name="Allen A.W."/>
            <person name="Alvarado L."/>
            <person name="Arachchi H.M."/>
            <person name="Berlin A.M."/>
            <person name="Chapman S.B."/>
            <person name="Gainer-Dewar J."/>
            <person name="Goldberg J."/>
            <person name="Griggs A."/>
            <person name="Gujja S."/>
            <person name="Hansen M."/>
            <person name="Howarth C."/>
            <person name="Imamovic A."/>
            <person name="Ireland A."/>
            <person name="Larimer J."/>
            <person name="McCowan C."/>
            <person name="Murphy C."/>
            <person name="Pearson M."/>
            <person name="Poon T.W."/>
            <person name="Priest M."/>
            <person name="Roberts A."/>
            <person name="Saif S."/>
            <person name="Shea T."/>
            <person name="Sisk P."/>
            <person name="Sykes S."/>
            <person name="Wortman J."/>
            <person name="Nusbaum C."/>
            <person name="Birren B."/>
        </authorList>
    </citation>
    <scope>NUCLEOTIDE SEQUENCE [LARGE SCALE GENOMIC DNA]</scope>
    <source>
        <strain evidence="11 12">CBS 617.96</strain>
    </source>
</reference>
<comment type="function">
    <text evidence="9">A acetyltransferase, which acetylates the inositol ring of phosphatidylinositol during biosynthesis of GPI-anchor.</text>
</comment>
<dbReference type="HOGENOM" id="CLU_020802_2_2_1"/>
<accession>W9Y1H3</accession>
<keyword evidence="7 9" id="KW-1133">Transmembrane helix</keyword>
<evidence type="ECO:0000256" key="1">
    <source>
        <dbReference type="ARBA" id="ARBA00002531"/>
    </source>
</evidence>
<proteinExistence type="inferred from homology"/>
<feature type="region of interest" description="Disordered" evidence="10">
    <location>
        <begin position="195"/>
        <end position="215"/>
    </location>
</feature>
<evidence type="ECO:0000256" key="3">
    <source>
        <dbReference type="ARBA" id="ARBA00004687"/>
    </source>
</evidence>
<comment type="subcellular location">
    <subcellularLocation>
        <location evidence="2 9">Endoplasmic reticulum membrane</location>
        <topology evidence="2 9">Multi-pass membrane protein</topology>
    </subcellularLocation>
</comment>
<dbReference type="Proteomes" id="UP000019484">
    <property type="component" value="Unassembled WGS sequence"/>
</dbReference>
<comment type="function">
    <text evidence="1">Probable acetyltransferase, which acetylates the inositol ring of phosphatidylinositol during biosynthesis of GPI-anchor.</text>
</comment>
<dbReference type="EMBL" id="AMWN01000006">
    <property type="protein sequence ID" value="EXJ83470.1"/>
    <property type="molecule type" value="Genomic_DNA"/>
</dbReference>
<evidence type="ECO:0000256" key="7">
    <source>
        <dbReference type="ARBA" id="ARBA00022989"/>
    </source>
</evidence>
<dbReference type="Pfam" id="PF06423">
    <property type="entry name" value="GWT1"/>
    <property type="match status" value="1"/>
</dbReference>
<feature type="compositionally biased region" description="Low complexity" evidence="10">
    <location>
        <begin position="203"/>
        <end position="215"/>
    </location>
</feature>
<feature type="transmembrane region" description="Helical" evidence="9">
    <location>
        <begin position="83"/>
        <end position="102"/>
    </location>
</feature>
<dbReference type="GO" id="GO:0032216">
    <property type="term" value="F:glucosaminyl-phosphatidylinositol O-acyltransferase activity"/>
    <property type="evidence" value="ECO:0007669"/>
    <property type="project" value="TreeGrafter"/>
</dbReference>
<feature type="transmembrane region" description="Helical" evidence="9">
    <location>
        <begin position="465"/>
        <end position="483"/>
    </location>
</feature>
<comment type="pathway">
    <text evidence="3 9">Glycolipid biosynthesis; glycosylphosphatidylinositol-anchor biosynthesis.</text>
</comment>